<dbReference type="AlphaFoldDB" id="A0A8R7QRD2"/>
<dbReference type="Proteomes" id="UP000015106">
    <property type="component" value="Chromosome 6"/>
</dbReference>
<keyword evidence="1" id="KW-1133">Transmembrane helix</keyword>
<evidence type="ECO:0000313" key="3">
    <source>
        <dbReference type="Proteomes" id="UP000015106"/>
    </source>
</evidence>
<sequence length="42" mass="4960">MPCIHVSVETVFYKLFGLTVVLCTLARSTKNLNILLLFRYRW</sequence>
<proteinExistence type="predicted"/>
<accession>A0A8R7QRD2</accession>
<reference evidence="2" key="2">
    <citation type="submission" date="2018-03" db="EMBL/GenBank/DDBJ databases">
        <title>The Triticum urartu genome reveals the dynamic nature of wheat genome evolution.</title>
        <authorList>
            <person name="Ling H."/>
            <person name="Ma B."/>
            <person name="Shi X."/>
            <person name="Liu H."/>
            <person name="Dong L."/>
            <person name="Sun H."/>
            <person name="Cao Y."/>
            <person name="Gao Q."/>
            <person name="Zheng S."/>
            <person name="Li Y."/>
            <person name="Yu Y."/>
            <person name="Du H."/>
            <person name="Qi M."/>
            <person name="Li Y."/>
            <person name="Yu H."/>
            <person name="Cui Y."/>
            <person name="Wang N."/>
            <person name="Chen C."/>
            <person name="Wu H."/>
            <person name="Zhao Y."/>
            <person name="Zhang J."/>
            <person name="Li Y."/>
            <person name="Zhou W."/>
            <person name="Zhang B."/>
            <person name="Hu W."/>
            <person name="Eijk M."/>
            <person name="Tang J."/>
            <person name="Witsenboer H."/>
            <person name="Zhao S."/>
            <person name="Li Z."/>
            <person name="Zhang A."/>
            <person name="Wang D."/>
            <person name="Liang C."/>
        </authorList>
    </citation>
    <scope>NUCLEOTIDE SEQUENCE [LARGE SCALE GENOMIC DNA]</scope>
    <source>
        <strain evidence="2">cv. G1812</strain>
    </source>
</reference>
<dbReference type="EnsemblPlants" id="TuG1812G0600002176.01.T01">
    <property type="protein sequence ID" value="TuG1812G0600002176.01.T01.cds335431"/>
    <property type="gene ID" value="TuG1812G0600002176.01"/>
</dbReference>
<keyword evidence="1" id="KW-0812">Transmembrane</keyword>
<protein>
    <submittedName>
        <fullName evidence="2">Uncharacterized protein</fullName>
    </submittedName>
</protein>
<organism evidence="2 3">
    <name type="scientific">Triticum urartu</name>
    <name type="common">Red wild einkorn</name>
    <name type="synonym">Crithodium urartu</name>
    <dbReference type="NCBI Taxonomy" id="4572"/>
    <lineage>
        <taxon>Eukaryota</taxon>
        <taxon>Viridiplantae</taxon>
        <taxon>Streptophyta</taxon>
        <taxon>Embryophyta</taxon>
        <taxon>Tracheophyta</taxon>
        <taxon>Spermatophyta</taxon>
        <taxon>Magnoliopsida</taxon>
        <taxon>Liliopsida</taxon>
        <taxon>Poales</taxon>
        <taxon>Poaceae</taxon>
        <taxon>BOP clade</taxon>
        <taxon>Pooideae</taxon>
        <taxon>Triticodae</taxon>
        <taxon>Triticeae</taxon>
        <taxon>Triticinae</taxon>
        <taxon>Triticum</taxon>
    </lineage>
</organism>
<keyword evidence="1" id="KW-0472">Membrane</keyword>
<name>A0A8R7QRD2_TRIUA</name>
<dbReference type="Gramene" id="TuG1812G0600002176.01.T01">
    <property type="protein sequence ID" value="TuG1812G0600002176.01.T01.cds335431"/>
    <property type="gene ID" value="TuG1812G0600002176.01"/>
</dbReference>
<reference evidence="2" key="3">
    <citation type="submission" date="2022-06" db="UniProtKB">
        <authorList>
            <consortium name="EnsemblPlants"/>
        </authorList>
    </citation>
    <scope>IDENTIFICATION</scope>
</reference>
<evidence type="ECO:0000256" key="1">
    <source>
        <dbReference type="SAM" id="Phobius"/>
    </source>
</evidence>
<evidence type="ECO:0000313" key="2">
    <source>
        <dbReference type="EnsemblPlants" id="TuG1812G0600002176.01.T01.cds335431"/>
    </source>
</evidence>
<feature type="transmembrane region" description="Helical" evidence="1">
    <location>
        <begin position="15"/>
        <end position="38"/>
    </location>
</feature>
<keyword evidence="3" id="KW-1185">Reference proteome</keyword>
<reference evidence="3" key="1">
    <citation type="journal article" date="2013" name="Nature">
        <title>Draft genome of the wheat A-genome progenitor Triticum urartu.</title>
        <authorList>
            <person name="Ling H.Q."/>
            <person name="Zhao S."/>
            <person name="Liu D."/>
            <person name="Wang J."/>
            <person name="Sun H."/>
            <person name="Zhang C."/>
            <person name="Fan H."/>
            <person name="Li D."/>
            <person name="Dong L."/>
            <person name="Tao Y."/>
            <person name="Gao C."/>
            <person name="Wu H."/>
            <person name="Li Y."/>
            <person name="Cui Y."/>
            <person name="Guo X."/>
            <person name="Zheng S."/>
            <person name="Wang B."/>
            <person name="Yu K."/>
            <person name="Liang Q."/>
            <person name="Yang W."/>
            <person name="Lou X."/>
            <person name="Chen J."/>
            <person name="Feng M."/>
            <person name="Jian J."/>
            <person name="Zhang X."/>
            <person name="Luo G."/>
            <person name="Jiang Y."/>
            <person name="Liu J."/>
            <person name="Wang Z."/>
            <person name="Sha Y."/>
            <person name="Zhang B."/>
            <person name="Wu H."/>
            <person name="Tang D."/>
            <person name="Shen Q."/>
            <person name="Xue P."/>
            <person name="Zou S."/>
            <person name="Wang X."/>
            <person name="Liu X."/>
            <person name="Wang F."/>
            <person name="Yang Y."/>
            <person name="An X."/>
            <person name="Dong Z."/>
            <person name="Zhang K."/>
            <person name="Zhang X."/>
            <person name="Luo M.C."/>
            <person name="Dvorak J."/>
            <person name="Tong Y."/>
            <person name="Wang J."/>
            <person name="Yang H."/>
            <person name="Li Z."/>
            <person name="Wang D."/>
            <person name="Zhang A."/>
            <person name="Wang J."/>
        </authorList>
    </citation>
    <scope>NUCLEOTIDE SEQUENCE</scope>
    <source>
        <strain evidence="3">cv. G1812</strain>
    </source>
</reference>